<dbReference type="PANTHER" id="PTHR42756">
    <property type="entry name" value="TRANSCRIPTIONAL REGULATOR, MARR"/>
    <property type="match status" value="1"/>
</dbReference>
<reference evidence="5 6" key="1">
    <citation type="submission" date="2023-10" db="EMBL/GenBank/DDBJ databases">
        <title>Virgibacillus soli CC-YMP-6 genome.</title>
        <authorList>
            <person name="Miliotis G."/>
            <person name="Sengupta P."/>
            <person name="Hameed A."/>
            <person name="Chuvochina M."/>
            <person name="Mcdonagh F."/>
            <person name="Simpson A.C."/>
            <person name="Singh N.K."/>
            <person name="Rekha P.D."/>
            <person name="Raman K."/>
            <person name="Hugenholtz P."/>
            <person name="Venkateswaran K."/>
        </authorList>
    </citation>
    <scope>NUCLEOTIDE SEQUENCE [LARGE SCALE GENOMIC DNA]</scope>
    <source>
        <strain evidence="5 6">CC-YMP-6</strain>
    </source>
</reference>
<evidence type="ECO:0000256" key="1">
    <source>
        <dbReference type="ARBA" id="ARBA00023015"/>
    </source>
</evidence>
<dbReference type="InterPro" id="IPR036390">
    <property type="entry name" value="WH_DNA-bd_sf"/>
</dbReference>
<proteinExistence type="predicted"/>
<comment type="caution">
    <text evidence="5">The sequence shown here is derived from an EMBL/GenBank/DDBJ whole genome shotgun (WGS) entry which is preliminary data.</text>
</comment>
<evidence type="ECO:0000256" key="3">
    <source>
        <dbReference type="ARBA" id="ARBA00023163"/>
    </source>
</evidence>
<organism evidence="5 6">
    <name type="scientific">Paracerasibacillus soli</name>
    <dbReference type="NCBI Taxonomy" id="480284"/>
    <lineage>
        <taxon>Bacteria</taxon>
        <taxon>Bacillati</taxon>
        <taxon>Bacillota</taxon>
        <taxon>Bacilli</taxon>
        <taxon>Bacillales</taxon>
        <taxon>Bacillaceae</taxon>
        <taxon>Paracerasibacillus</taxon>
    </lineage>
</organism>
<gene>
    <name evidence="5" type="ORF">RWD45_15815</name>
</gene>
<protein>
    <submittedName>
        <fullName evidence="5">MarR family transcriptional regulator</fullName>
    </submittedName>
</protein>
<keyword evidence="1" id="KW-0805">Transcription regulation</keyword>
<dbReference type="Proteomes" id="UP001275315">
    <property type="component" value="Unassembled WGS sequence"/>
</dbReference>
<keyword evidence="6" id="KW-1185">Reference proteome</keyword>
<dbReference type="InterPro" id="IPR000835">
    <property type="entry name" value="HTH_MarR-typ"/>
</dbReference>
<evidence type="ECO:0000313" key="6">
    <source>
        <dbReference type="Proteomes" id="UP001275315"/>
    </source>
</evidence>
<evidence type="ECO:0000259" key="4">
    <source>
        <dbReference type="PROSITE" id="PS50995"/>
    </source>
</evidence>
<keyword evidence="2" id="KW-0238">DNA-binding</keyword>
<dbReference type="InterPro" id="IPR036388">
    <property type="entry name" value="WH-like_DNA-bd_sf"/>
</dbReference>
<dbReference type="Gene3D" id="1.10.10.10">
    <property type="entry name" value="Winged helix-like DNA-binding domain superfamily/Winged helix DNA-binding domain"/>
    <property type="match status" value="1"/>
</dbReference>
<evidence type="ECO:0000256" key="2">
    <source>
        <dbReference type="ARBA" id="ARBA00023125"/>
    </source>
</evidence>
<feature type="domain" description="HTH marR-type" evidence="4">
    <location>
        <begin position="1"/>
        <end position="137"/>
    </location>
</feature>
<dbReference type="SMART" id="SM00347">
    <property type="entry name" value="HTH_MARR"/>
    <property type="match status" value="1"/>
</dbReference>
<sequence>MMRASIFELIRVTELLNNETVIRFMDLFNENVGISQILVLSQLQQNGPQMQSWLAKRLGYTSGALTGIANKLIKENYAVRKYDETDRRIVLLAITEKGTELLQNAQKLGQKMETEVYSVLSEAESNQILTIHRKLLDHMLNINSPK</sequence>
<dbReference type="Pfam" id="PF01047">
    <property type="entry name" value="MarR"/>
    <property type="match status" value="1"/>
</dbReference>
<evidence type="ECO:0000313" key="5">
    <source>
        <dbReference type="EMBL" id="MDY0409767.1"/>
    </source>
</evidence>
<dbReference type="SUPFAM" id="SSF46785">
    <property type="entry name" value="Winged helix' DNA-binding domain"/>
    <property type="match status" value="1"/>
</dbReference>
<keyword evidence="3" id="KW-0804">Transcription</keyword>
<dbReference type="RefSeq" id="WP_320380559.1">
    <property type="nucleotide sequence ID" value="NZ_JAWDIQ010000002.1"/>
</dbReference>
<dbReference type="PROSITE" id="PS50995">
    <property type="entry name" value="HTH_MARR_2"/>
    <property type="match status" value="1"/>
</dbReference>
<accession>A0ABU5CVD2</accession>
<dbReference type="EMBL" id="JAWDIQ010000002">
    <property type="protein sequence ID" value="MDY0409767.1"/>
    <property type="molecule type" value="Genomic_DNA"/>
</dbReference>
<dbReference type="PRINTS" id="PR00598">
    <property type="entry name" value="HTHMARR"/>
</dbReference>
<name>A0ABU5CVD2_9BACI</name>
<dbReference type="PANTHER" id="PTHR42756:SF1">
    <property type="entry name" value="TRANSCRIPTIONAL REPRESSOR OF EMRAB OPERON"/>
    <property type="match status" value="1"/>
</dbReference>